<accession>A0A6J5C6Z8</accession>
<proteinExistence type="predicted"/>
<evidence type="ECO:0000313" key="2">
    <source>
        <dbReference type="EMBL" id="CAB3727907.1"/>
    </source>
</evidence>
<organism evidence="2 3">
    <name type="scientific">Paraburkholderia rhynchosiae</name>
    <dbReference type="NCBI Taxonomy" id="487049"/>
    <lineage>
        <taxon>Bacteria</taxon>
        <taxon>Pseudomonadati</taxon>
        <taxon>Pseudomonadota</taxon>
        <taxon>Betaproteobacteria</taxon>
        <taxon>Burkholderiales</taxon>
        <taxon>Burkholderiaceae</taxon>
        <taxon>Paraburkholderia</taxon>
    </lineage>
</organism>
<dbReference type="Proteomes" id="UP000494205">
    <property type="component" value="Unassembled WGS sequence"/>
</dbReference>
<gene>
    <name evidence="2" type="ORF">LMG27174_05525</name>
</gene>
<reference evidence="2 3" key="1">
    <citation type="submission" date="2020-04" db="EMBL/GenBank/DDBJ databases">
        <authorList>
            <person name="De Canck E."/>
        </authorList>
    </citation>
    <scope>NUCLEOTIDE SEQUENCE [LARGE SCALE GENOMIC DNA]</scope>
    <source>
        <strain evidence="2 3">LMG 27174</strain>
    </source>
</reference>
<name>A0A6J5C6Z8_9BURK</name>
<evidence type="ECO:0000256" key="1">
    <source>
        <dbReference type="SAM" id="MobiDB-lite"/>
    </source>
</evidence>
<dbReference type="AlphaFoldDB" id="A0A6J5C6Z8"/>
<sequence length="153" mass="15857">MMTEATIKKATKKTFHFPKAGDGARNGNGAAQVIATSAGTAGKKATAKKAPKPAAPVEAAPVKVEAVLVKTDGGAKAKRGKKDKVVRDSFTMPKSDYEKIAALKQKCLAAGVSVKKSEILRAGLLMLESAAEKRLLAAVSAVEQVKTGRPTKA</sequence>
<evidence type="ECO:0000313" key="3">
    <source>
        <dbReference type="Proteomes" id="UP000494205"/>
    </source>
</evidence>
<protein>
    <submittedName>
        <fullName evidence="2">Uncharacterized protein</fullName>
    </submittedName>
</protein>
<feature type="region of interest" description="Disordered" evidence="1">
    <location>
        <begin position="1"/>
        <end position="28"/>
    </location>
</feature>
<dbReference type="EMBL" id="CADIJZ010000025">
    <property type="protein sequence ID" value="CAB3727907.1"/>
    <property type="molecule type" value="Genomic_DNA"/>
</dbReference>